<keyword evidence="2" id="KW-1185">Reference proteome</keyword>
<organism evidence="1 2">
    <name type="scientific">Rhodanobacter humi</name>
    <dbReference type="NCBI Taxonomy" id="1888173"/>
    <lineage>
        <taxon>Bacteria</taxon>
        <taxon>Pseudomonadati</taxon>
        <taxon>Pseudomonadota</taxon>
        <taxon>Gammaproteobacteria</taxon>
        <taxon>Lysobacterales</taxon>
        <taxon>Rhodanobacteraceae</taxon>
        <taxon>Rhodanobacter</taxon>
    </lineage>
</organism>
<dbReference type="Gene3D" id="2.40.320.10">
    <property type="entry name" value="Hypothetical Protein Pfu-838710-001"/>
    <property type="match status" value="1"/>
</dbReference>
<name>A0ABV4AMY0_9GAMM</name>
<sequence length="164" mass="17628">MSGGTPKYAQAEIERRWLADLSAAGPLDGLPCRTIEDLYIAGTRLRLRRVEDDAGAAVFKFCKKYGGDGFSEPIANLYLAEAEHRVLSGLPGHCVRKRRYAIAGGALDVYGGVPPLAIFEIEFATVAEAAGYRPPAFARAEVTRDPAYSGVALAVSRGRQLSAR</sequence>
<dbReference type="EMBL" id="JBGBPY010000001">
    <property type="protein sequence ID" value="MEY2181735.1"/>
    <property type="molecule type" value="Genomic_DNA"/>
</dbReference>
<evidence type="ECO:0000313" key="2">
    <source>
        <dbReference type="Proteomes" id="UP001562159"/>
    </source>
</evidence>
<proteinExistence type="predicted"/>
<comment type="caution">
    <text evidence="1">The sequence shown here is derived from an EMBL/GenBank/DDBJ whole genome shotgun (WGS) entry which is preliminary data.</text>
</comment>
<gene>
    <name evidence="1" type="ORF">AB7878_04845</name>
</gene>
<protein>
    <recommendedName>
        <fullName evidence="3">CYTH domain-containing protein</fullName>
    </recommendedName>
</protein>
<dbReference type="Proteomes" id="UP001562159">
    <property type="component" value="Unassembled WGS sequence"/>
</dbReference>
<dbReference type="SUPFAM" id="SSF55154">
    <property type="entry name" value="CYTH-like phosphatases"/>
    <property type="match status" value="1"/>
</dbReference>
<evidence type="ECO:0000313" key="1">
    <source>
        <dbReference type="EMBL" id="MEY2181735.1"/>
    </source>
</evidence>
<dbReference type="InterPro" id="IPR033469">
    <property type="entry name" value="CYTH-like_dom_sf"/>
</dbReference>
<reference evidence="1 2" key="1">
    <citation type="submission" date="2024-07" db="EMBL/GenBank/DDBJ databases">
        <title>Molecular mechanisms and environmental adaptations of flagellar loss and biofilm growth of Rhodanobacter under environmental stress.</title>
        <authorList>
            <person name="Chen M."/>
        </authorList>
    </citation>
    <scope>NUCLEOTIDE SEQUENCE [LARGE SCALE GENOMIC DNA]</scope>
    <source>
        <strain evidence="1 2">RS22</strain>
    </source>
</reference>
<accession>A0ABV4AMY0</accession>
<evidence type="ECO:0008006" key="3">
    <source>
        <dbReference type="Google" id="ProtNLM"/>
    </source>
</evidence>